<dbReference type="Proteomes" id="UP000216361">
    <property type="component" value="Unassembled WGS sequence"/>
</dbReference>
<dbReference type="OrthoDB" id="9798990at2"/>
<dbReference type="PANTHER" id="PTHR36173">
    <property type="entry name" value="RIBONUCLEASE VAPC16-RELATED"/>
    <property type="match status" value="1"/>
</dbReference>
<dbReference type="SUPFAM" id="SSF88723">
    <property type="entry name" value="PIN domain-like"/>
    <property type="match status" value="1"/>
</dbReference>
<feature type="domain" description="PIN" evidence="1">
    <location>
        <begin position="5"/>
        <end position="120"/>
    </location>
</feature>
<dbReference type="Gene3D" id="3.40.50.1010">
    <property type="entry name" value="5'-nuclease"/>
    <property type="match status" value="1"/>
</dbReference>
<protein>
    <submittedName>
        <fullName evidence="2">PIN domain nuclease</fullName>
    </submittedName>
</protein>
<dbReference type="CDD" id="cd09872">
    <property type="entry name" value="PIN_Sll0205-like"/>
    <property type="match status" value="1"/>
</dbReference>
<accession>A0A255XSH1</accession>
<evidence type="ECO:0000259" key="1">
    <source>
        <dbReference type="Pfam" id="PF01850"/>
    </source>
</evidence>
<dbReference type="InterPro" id="IPR002716">
    <property type="entry name" value="PIN_dom"/>
</dbReference>
<dbReference type="InterPro" id="IPR029060">
    <property type="entry name" value="PIN-like_dom_sf"/>
</dbReference>
<reference evidence="2 3" key="1">
    <citation type="submission" date="2017-07" db="EMBL/GenBank/DDBJ databases">
        <title>Elstera cyanobacteriorum sp. nov., a novel bacterium isolated from cyanobacterial aggregates in a eutrophic lake.</title>
        <authorList>
            <person name="Cai H."/>
        </authorList>
    </citation>
    <scope>NUCLEOTIDE SEQUENCE [LARGE SCALE GENOMIC DNA]</scope>
    <source>
        <strain evidence="2 3">TH019</strain>
    </source>
</reference>
<proteinExistence type="predicted"/>
<comment type="caution">
    <text evidence="2">The sequence shown here is derived from an EMBL/GenBank/DDBJ whole genome shotgun (WGS) entry which is preliminary data.</text>
</comment>
<dbReference type="Pfam" id="PF01850">
    <property type="entry name" value="PIN"/>
    <property type="match status" value="1"/>
</dbReference>
<gene>
    <name evidence="2" type="ORF">CHR90_06545</name>
</gene>
<evidence type="ECO:0000313" key="3">
    <source>
        <dbReference type="Proteomes" id="UP000216361"/>
    </source>
</evidence>
<keyword evidence="3" id="KW-1185">Reference proteome</keyword>
<dbReference type="RefSeq" id="WP_094408347.1">
    <property type="nucleotide sequence ID" value="NZ_BMJZ01000006.1"/>
</dbReference>
<dbReference type="AlphaFoldDB" id="A0A255XSH1"/>
<name>A0A255XSH1_9PROT</name>
<sequence>MTALLLDTHVWAWTLTGSARLSASALTAIEAAQQVYVSPISFFEIAQKVRLGKWPEMVPFLDQLPGLLAVQGACAAGLPPEVCLLAGRLDWPHRDPFDRFLAATAKHLRIPLVSADTVFDGIVPRLW</sequence>
<dbReference type="EMBL" id="NOXS01000030">
    <property type="protein sequence ID" value="OYQ19929.1"/>
    <property type="molecule type" value="Genomic_DNA"/>
</dbReference>
<dbReference type="InterPro" id="IPR052919">
    <property type="entry name" value="TA_system_RNase"/>
</dbReference>
<organism evidence="2 3">
    <name type="scientific">Elstera cyanobacteriorum</name>
    <dbReference type="NCBI Taxonomy" id="2022747"/>
    <lineage>
        <taxon>Bacteria</taxon>
        <taxon>Pseudomonadati</taxon>
        <taxon>Pseudomonadota</taxon>
        <taxon>Alphaproteobacteria</taxon>
        <taxon>Rhodospirillales</taxon>
        <taxon>Rhodospirillaceae</taxon>
        <taxon>Elstera</taxon>
    </lineage>
</organism>
<evidence type="ECO:0000313" key="2">
    <source>
        <dbReference type="EMBL" id="OYQ19929.1"/>
    </source>
</evidence>
<dbReference type="InterPro" id="IPR041705">
    <property type="entry name" value="PIN_Sll0205"/>
</dbReference>